<proteinExistence type="predicted"/>
<evidence type="ECO:0000256" key="4">
    <source>
        <dbReference type="PROSITE-ProRule" id="PRU00091"/>
    </source>
</evidence>
<dbReference type="SMART" id="SM00064">
    <property type="entry name" value="FYVE"/>
    <property type="match status" value="1"/>
</dbReference>
<dbReference type="Pfam" id="PF01363">
    <property type="entry name" value="FYVE"/>
    <property type="match status" value="1"/>
</dbReference>
<dbReference type="GeneID" id="24123412"/>
<dbReference type="PANTHER" id="PTHR23164">
    <property type="entry name" value="EARLY ENDOSOME ANTIGEN 1"/>
    <property type="match status" value="1"/>
</dbReference>
<dbReference type="InterPro" id="IPR013083">
    <property type="entry name" value="Znf_RING/FYVE/PHD"/>
</dbReference>
<evidence type="ECO:0000256" key="1">
    <source>
        <dbReference type="ARBA" id="ARBA00022723"/>
    </source>
</evidence>
<protein>
    <recommendedName>
        <fullName evidence="5">FYVE-type domain-containing protein</fullName>
    </recommendedName>
</protein>
<keyword evidence="3" id="KW-0862">Zinc</keyword>
<keyword evidence="1" id="KW-0479">Metal-binding</keyword>
<accession>A0A067D6V5</accession>
<evidence type="ECO:0000259" key="5">
    <source>
        <dbReference type="PROSITE" id="PS50178"/>
    </source>
</evidence>
<evidence type="ECO:0000313" key="7">
    <source>
        <dbReference type="Proteomes" id="UP000030745"/>
    </source>
</evidence>
<keyword evidence="2 4" id="KW-0863">Zinc-finger</keyword>
<evidence type="ECO:0000256" key="3">
    <source>
        <dbReference type="ARBA" id="ARBA00022833"/>
    </source>
</evidence>
<feature type="domain" description="FYVE-type" evidence="5">
    <location>
        <begin position="25"/>
        <end position="81"/>
    </location>
</feature>
<dbReference type="InterPro" id="IPR000306">
    <property type="entry name" value="Znf_FYVE"/>
</dbReference>
<keyword evidence="7" id="KW-1185">Reference proteome</keyword>
<dbReference type="AlphaFoldDB" id="A0A067D6V5"/>
<dbReference type="KEGG" id="spar:SPRG_00784"/>
<dbReference type="SUPFAM" id="SSF57903">
    <property type="entry name" value="FYVE/PHD zinc finger"/>
    <property type="match status" value="1"/>
</dbReference>
<gene>
    <name evidence="6" type="ORF">SPRG_00784</name>
</gene>
<dbReference type="OrthoDB" id="72181at2759"/>
<dbReference type="OMA" id="FKPKREW"/>
<dbReference type="InterPro" id="IPR017455">
    <property type="entry name" value="Znf_FYVE-rel"/>
</dbReference>
<dbReference type="Proteomes" id="UP000030745">
    <property type="component" value="Unassembled WGS sequence"/>
</dbReference>
<dbReference type="InterPro" id="IPR011011">
    <property type="entry name" value="Znf_FYVE_PHD"/>
</dbReference>
<name>A0A067D6V5_SAPPC</name>
<dbReference type="RefSeq" id="XP_012194391.1">
    <property type="nucleotide sequence ID" value="XM_012339001.1"/>
</dbReference>
<organism evidence="6 7">
    <name type="scientific">Saprolegnia parasitica (strain CBS 223.65)</name>
    <dbReference type="NCBI Taxonomy" id="695850"/>
    <lineage>
        <taxon>Eukaryota</taxon>
        <taxon>Sar</taxon>
        <taxon>Stramenopiles</taxon>
        <taxon>Oomycota</taxon>
        <taxon>Saprolegniomycetes</taxon>
        <taxon>Saprolegniales</taxon>
        <taxon>Saprolegniaceae</taxon>
        <taxon>Saprolegnia</taxon>
    </lineage>
</organism>
<dbReference type="PROSITE" id="PS50178">
    <property type="entry name" value="ZF_FYVE"/>
    <property type="match status" value="1"/>
</dbReference>
<dbReference type="GO" id="GO:0008270">
    <property type="term" value="F:zinc ion binding"/>
    <property type="evidence" value="ECO:0007669"/>
    <property type="project" value="UniProtKB-KW"/>
</dbReference>
<sequence>MPRPLSSPVVYRLEHFKPKREWVPDKRRSSCAACNKQFLLRLRRKHHCRRCGDVVCRACSQFVTSELPLVGLTPVRVCRPCIIRDITSDTLDVNLEQLVVDHDTLYRTTELILFSPLACSKVEDGFGQRHHATFVEEDEEDDVEESEPRRPKWSQFKAMFKALTPTIPSSPPAC</sequence>
<evidence type="ECO:0000313" key="6">
    <source>
        <dbReference type="EMBL" id="KDO34722.1"/>
    </source>
</evidence>
<dbReference type="Gene3D" id="3.30.40.10">
    <property type="entry name" value="Zinc/RING finger domain, C3HC4 (zinc finger)"/>
    <property type="match status" value="1"/>
</dbReference>
<dbReference type="EMBL" id="KK583190">
    <property type="protein sequence ID" value="KDO34722.1"/>
    <property type="molecule type" value="Genomic_DNA"/>
</dbReference>
<reference evidence="6 7" key="1">
    <citation type="journal article" date="2013" name="PLoS Genet.">
        <title>Distinctive expansion of potential virulence genes in the genome of the oomycete fish pathogen Saprolegnia parasitica.</title>
        <authorList>
            <person name="Jiang R.H."/>
            <person name="de Bruijn I."/>
            <person name="Haas B.J."/>
            <person name="Belmonte R."/>
            <person name="Lobach L."/>
            <person name="Christie J."/>
            <person name="van den Ackerveken G."/>
            <person name="Bottin A."/>
            <person name="Bulone V."/>
            <person name="Diaz-Moreno S.M."/>
            <person name="Dumas B."/>
            <person name="Fan L."/>
            <person name="Gaulin E."/>
            <person name="Govers F."/>
            <person name="Grenville-Briggs L.J."/>
            <person name="Horner N.R."/>
            <person name="Levin J.Z."/>
            <person name="Mammella M."/>
            <person name="Meijer H.J."/>
            <person name="Morris P."/>
            <person name="Nusbaum C."/>
            <person name="Oome S."/>
            <person name="Phillips A.J."/>
            <person name="van Rooyen D."/>
            <person name="Rzeszutek E."/>
            <person name="Saraiva M."/>
            <person name="Secombes C.J."/>
            <person name="Seidl M.F."/>
            <person name="Snel B."/>
            <person name="Stassen J.H."/>
            <person name="Sykes S."/>
            <person name="Tripathy S."/>
            <person name="van den Berg H."/>
            <person name="Vega-Arreguin J.C."/>
            <person name="Wawra S."/>
            <person name="Young S.K."/>
            <person name="Zeng Q."/>
            <person name="Dieguez-Uribeondo J."/>
            <person name="Russ C."/>
            <person name="Tyler B.M."/>
            <person name="van West P."/>
        </authorList>
    </citation>
    <scope>NUCLEOTIDE SEQUENCE [LARGE SCALE GENOMIC DNA]</scope>
    <source>
        <strain evidence="6 7">CBS 223.65</strain>
    </source>
</reference>
<dbReference type="VEuPathDB" id="FungiDB:SPRG_00784"/>
<evidence type="ECO:0000256" key="2">
    <source>
        <dbReference type="ARBA" id="ARBA00022771"/>
    </source>
</evidence>